<accession>A0A7W7PGA9</accession>
<name>A0A7W7PGA9_STRNE</name>
<gene>
    <name evidence="1" type="ORF">FHS38_004718</name>
</gene>
<keyword evidence="2" id="KW-1185">Reference proteome</keyword>
<evidence type="ECO:0000313" key="2">
    <source>
        <dbReference type="Proteomes" id="UP000556436"/>
    </source>
</evidence>
<reference evidence="1 2" key="1">
    <citation type="submission" date="2020-08" db="EMBL/GenBank/DDBJ databases">
        <title>Genomic Encyclopedia of Type Strains, Phase III (KMG-III): the genomes of soil and plant-associated and newly described type strains.</title>
        <authorList>
            <person name="Whitman W."/>
        </authorList>
    </citation>
    <scope>NUCLEOTIDE SEQUENCE [LARGE SCALE GENOMIC DNA]</scope>
    <source>
        <strain evidence="1 2">CECT 3265</strain>
    </source>
</reference>
<dbReference type="AlphaFoldDB" id="A0A7W7PGA9"/>
<organism evidence="1 2">
    <name type="scientific">Streptomyces netropsis</name>
    <name type="common">Streptoverticillium netropsis</name>
    <dbReference type="NCBI Taxonomy" id="55404"/>
    <lineage>
        <taxon>Bacteria</taxon>
        <taxon>Bacillati</taxon>
        <taxon>Actinomycetota</taxon>
        <taxon>Actinomycetes</taxon>
        <taxon>Kitasatosporales</taxon>
        <taxon>Streptomycetaceae</taxon>
        <taxon>Streptomyces</taxon>
    </lineage>
</organism>
<protein>
    <submittedName>
        <fullName evidence="1">Uncharacterized protein</fullName>
    </submittedName>
</protein>
<dbReference type="EMBL" id="JACHJG010000010">
    <property type="protein sequence ID" value="MBB4888647.1"/>
    <property type="molecule type" value="Genomic_DNA"/>
</dbReference>
<comment type="caution">
    <text evidence="1">The sequence shown here is derived from an EMBL/GenBank/DDBJ whole genome shotgun (WGS) entry which is preliminary data.</text>
</comment>
<dbReference type="Proteomes" id="UP000556436">
    <property type="component" value="Unassembled WGS sequence"/>
</dbReference>
<evidence type="ECO:0000313" key="1">
    <source>
        <dbReference type="EMBL" id="MBB4888647.1"/>
    </source>
</evidence>
<dbReference type="RefSeq" id="WP_184736398.1">
    <property type="nucleotide sequence ID" value="NZ_BMRW01000003.1"/>
</dbReference>
<proteinExistence type="predicted"/>
<sequence length="47" mass="5004">MPIARRWAALALTAAALVAATTGPSYALSSALRRSPARRPRDLSLRV</sequence>